<accession>A0A838Y8S9</accession>
<feature type="transmembrane region" description="Helical" evidence="2">
    <location>
        <begin position="197"/>
        <end position="217"/>
    </location>
</feature>
<evidence type="ECO:0000256" key="1">
    <source>
        <dbReference type="SAM" id="MobiDB-lite"/>
    </source>
</evidence>
<dbReference type="AlphaFoldDB" id="A0A838Y8S9"/>
<dbReference type="EMBL" id="JACERN010000004">
    <property type="protein sequence ID" value="MBA4707101.1"/>
    <property type="molecule type" value="Genomic_DNA"/>
</dbReference>
<keyword evidence="2" id="KW-1133">Transmembrane helix</keyword>
<proteinExistence type="predicted"/>
<dbReference type="Proteomes" id="UP000545606">
    <property type="component" value="Unassembled WGS sequence"/>
</dbReference>
<keyword evidence="2" id="KW-0472">Membrane</keyword>
<keyword evidence="2" id="KW-0812">Transmembrane</keyword>
<reference evidence="3 4" key="1">
    <citation type="submission" date="2020-07" db="EMBL/GenBank/DDBJ databases">
        <title>Draft genome sequence of violacein-producing bacteria and related species.</title>
        <authorList>
            <person name="Wilson H.S."/>
            <person name="De Leon M.E."/>
        </authorList>
    </citation>
    <scope>NUCLEOTIDE SEQUENCE [LARGE SCALE GENOMIC DNA]</scope>
    <source>
        <strain evidence="3 4">HSC-21Su07</strain>
    </source>
</reference>
<feature type="compositionally biased region" description="Basic and acidic residues" evidence="1">
    <location>
        <begin position="20"/>
        <end position="29"/>
    </location>
</feature>
<feature type="region of interest" description="Disordered" evidence="1">
    <location>
        <begin position="1"/>
        <end position="29"/>
    </location>
</feature>
<organism evidence="3 4">
    <name type="scientific">Aquitalea aquatica</name>
    <dbReference type="NCBI Taxonomy" id="3044273"/>
    <lineage>
        <taxon>Bacteria</taxon>
        <taxon>Pseudomonadati</taxon>
        <taxon>Pseudomonadota</taxon>
        <taxon>Betaproteobacteria</taxon>
        <taxon>Neisseriales</taxon>
        <taxon>Chromobacteriaceae</taxon>
        <taxon>Aquitalea</taxon>
    </lineage>
</organism>
<sequence length="220" mass="23611">MNVGWLEMERRGTAPGSKQDSLDERSGRQWQRQLDDELANHSVCRAIALGGEALFHPTPEHGSATAAGKDNVDFTPSPDESRAQVVGADQGSLAGQALAFCWQPAVALSAATPSHGFPGAPLELAARTEDADSAEQISLVHGAETMLRSWLKPCKITVFVDLGQLRVWVRDARMDVGEAKELGQRLERYVREKGGRLAMLAVNGAVVFGGAAGLNVLKQR</sequence>
<keyword evidence="4" id="KW-1185">Reference proteome</keyword>
<feature type="region of interest" description="Disordered" evidence="1">
    <location>
        <begin position="55"/>
        <end position="82"/>
    </location>
</feature>
<evidence type="ECO:0000313" key="4">
    <source>
        <dbReference type="Proteomes" id="UP000545606"/>
    </source>
</evidence>
<gene>
    <name evidence="3" type="ORF">H2Z84_01700</name>
</gene>
<evidence type="ECO:0000256" key="2">
    <source>
        <dbReference type="SAM" id="Phobius"/>
    </source>
</evidence>
<dbReference type="RefSeq" id="WP_181834436.1">
    <property type="nucleotide sequence ID" value="NZ_JACERN010000004.1"/>
</dbReference>
<evidence type="ECO:0000313" key="3">
    <source>
        <dbReference type="EMBL" id="MBA4707101.1"/>
    </source>
</evidence>
<comment type="caution">
    <text evidence="3">The sequence shown here is derived from an EMBL/GenBank/DDBJ whole genome shotgun (WGS) entry which is preliminary data.</text>
</comment>
<name>A0A838Y8S9_9NEIS</name>
<protein>
    <submittedName>
        <fullName evidence="3">Uncharacterized protein</fullName>
    </submittedName>
</protein>